<dbReference type="Proteomes" id="UP001157974">
    <property type="component" value="Unassembled WGS sequence"/>
</dbReference>
<dbReference type="AlphaFoldDB" id="A0AAV8UX79"/>
<dbReference type="SUPFAM" id="SSF53254">
    <property type="entry name" value="Phosphoglycerate mutase-like"/>
    <property type="match status" value="1"/>
</dbReference>
<dbReference type="Gene3D" id="3.40.50.1240">
    <property type="entry name" value="Phosphoglycerate mutase-like"/>
    <property type="match status" value="1"/>
</dbReference>
<reference evidence="1 2" key="1">
    <citation type="journal article" date="2023" name="Nat. Commun.">
        <title>Origin of minicircular mitochondrial genomes in red algae.</title>
        <authorList>
            <person name="Lee Y."/>
            <person name="Cho C.H."/>
            <person name="Lee Y.M."/>
            <person name="Park S.I."/>
            <person name="Yang J.H."/>
            <person name="West J.A."/>
            <person name="Bhattacharya D."/>
            <person name="Yoon H.S."/>
        </authorList>
    </citation>
    <scope>NUCLEOTIDE SEQUENCE [LARGE SCALE GENOMIC DNA]</scope>
    <source>
        <strain evidence="1 2">CCMP1338</strain>
        <tissue evidence="1">Whole cell</tissue>
    </source>
</reference>
<dbReference type="GO" id="GO:0016791">
    <property type="term" value="F:phosphatase activity"/>
    <property type="evidence" value="ECO:0007669"/>
    <property type="project" value="TreeGrafter"/>
</dbReference>
<dbReference type="InterPro" id="IPR050275">
    <property type="entry name" value="PGM_Phosphatase"/>
</dbReference>
<dbReference type="InterPro" id="IPR029033">
    <property type="entry name" value="His_PPase_superfam"/>
</dbReference>
<accession>A0AAV8UX79</accession>
<dbReference type="InterPro" id="IPR013078">
    <property type="entry name" value="His_Pase_superF_clade-1"/>
</dbReference>
<name>A0AAV8UX79_9RHOD</name>
<organism evidence="1 2">
    <name type="scientific">Rhodosorus marinus</name>
    <dbReference type="NCBI Taxonomy" id="101924"/>
    <lineage>
        <taxon>Eukaryota</taxon>
        <taxon>Rhodophyta</taxon>
        <taxon>Stylonematophyceae</taxon>
        <taxon>Stylonematales</taxon>
        <taxon>Stylonemataceae</taxon>
        <taxon>Rhodosorus</taxon>
    </lineage>
</organism>
<proteinExistence type="predicted"/>
<sequence>MPTRASMDASNRSWIEDLEHPGSFTAAAAGVTALTCSVLGYLALKYFEPTSPAAANTLYKLKLYRKYFSYFILSKDKSYDATPPVELGREKIRKKIVFCRHGESEWNLVFNKGFGPSFLLRLINAMIREIMLIPTRDSIFIDSSLSDEGLTQVAELRKFVSSPNAPVFLREPNSSTLVTSNLRRAIETGSIAFQNRIGKSDEQMRLFSSLQEMSRNVDASALAEAGKIPDLTVVLANIDSKAFDPVKVYDATGNHGNKSLKSNGLIRMREFCDWSLHKQTDNIIVVAGGHSLWFRNFFRAYLPERIDYIGKNKKIVNCGVVSFDLVEDESGCVMIDPNSLNELYGGYSGVQTKKGA</sequence>
<evidence type="ECO:0000313" key="1">
    <source>
        <dbReference type="EMBL" id="KAJ8905912.1"/>
    </source>
</evidence>
<keyword evidence="2" id="KW-1185">Reference proteome</keyword>
<gene>
    <name evidence="1" type="ORF">NDN08_002414</name>
</gene>
<dbReference type="CDD" id="cd07067">
    <property type="entry name" value="HP_PGM_like"/>
    <property type="match status" value="1"/>
</dbReference>
<comment type="caution">
    <text evidence="1">The sequence shown here is derived from an EMBL/GenBank/DDBJ whole genome shotgun (WGS) entry which is preliminary data.</text>
</comment>
<dbReference type="EMBL" id="JAMWBK010000004">
    <property type="protein sequence ID" value="KAJ8905912.1"/>
    <property type="molecule type" value="Genomic_DNA"/>
</dbReference>
<dbReference type="PANTHER" id="PTHR48100">
    <property type="entry name" value="BROAD-SPECIFICITY PHOSPHATASE YOR283W-RELATED"/>
    <property type="match status" value="1"/>
</dbReference>
<evidence type="ECO:0000313" key="2">
    <source>
        <dbReference type="Proteomes" id="UP001157974"/>
    </source>
</evidence>
<dbReference type="GO" id="GO:0005829">
    <property type="term" value="C:cytosol"/>
    <property type="evidence" value="ECO:0007669"/>
    <property type="project" value="TreeGrafter"/>
</dbReference>
<protein>
    <submittedName>
        <fullName evidence="1">Uncharacterized protein</fullName>
    </submittedName>
</protein>
<dbReference type="PANTHER" id="PTHR48100:SF33">
    <property type="entry name" value="PEPTIDASE S54 RHOMBOID DOMAIN-CONTAINING PROTEIN"/>
    <property type="match status" value="1"/>
</dbReference>